<feature type="transmembrane region" description="Helical" evidence="7">
    <location>
        <begin position="74"/>
        <end position="93"/>
    </location>
</feature>
<feature type="transmembrane region" description="Helical" evidence="7">
    <location>
        <begin position="126"/>
        <end position="148"/>
    </location>
</feature>
<dbReference type="RefSeq" id="WP_094782057.1">
    <property type="nucleotide sequence ID" value="NZ_CYGX02000058.1"/>
</dbReference>
<evidence type="ECO:0000259" key="8">
    <source>
        <dbReference type="Pfam" id="PF02683"/>
    </source>
</evidence>
<feature type="transmembrane region" description="Helical" evidence="7">
    <location>
        <begin position="43"/>
        <end position="68"/>
    </location>
</feature>
<evidence type="ECO:0000256" key="2">
    <source>
        <dbReference type="ARBA" id="ARBA00006143"/>
    </source>
</evidence>
<dbReference type="GO" id="GO:0016020">
    <property type="term" value="C:membrane"/>
    <property type="evidence" value="ECO:0007669"/>
    <property type="project" value="UniProtKB-SubCell"/>
</dbReference>
<feature type="transmembrane region" description="Helical" evidence="7">
    <location>
        <begin position="160"/>
        <end position="181"/>
    </location>
</feature>
<dbReference type="STRING" id="1247936.BN2475_580057"/>
<dbReference type="GO" id="GO:0017004">
    <property type="term" value="P:cytochrome complex assembly"/>
    <property type="evidence" value="ECO:0007669"/>
    <property type="project" value="UniProtKB-KW"/>
</dbReference>
<dbReference type="EMBL" id="CYGX02000058">
    <property type="protein sequence ID" value="SIT45702.1"/>
    <property type="molecule type" value="Genomic_DNA"/>
</dbReference>
<reference evidence="9 10" key="1">
    <citation type="submission" date="2016-12" db="EMBL/GenBank/DDBJ databases">
        <authorList>
            <person name="Song W.-J."/>
            <person name="Kurnit D.M."/>
        </authorList>
    </citation>
    <scope>NUCLEOTIDE SEQUENCE [LARGE SCALE GENOMIC DNA]</scope>
    <source>
        <strain evidence="9 10">STM7296</strain>
    </source>
</reference>
<keyword evidence="4" id="KW-0201">Cytochrome c-type biogenesis</keyword>
<evidence type="ECO:0000256" key="3">
    <source>
        <dbReference type="ARBA" id="ARBA00022692"/>
    </source>
</evidence>
<organism evidence="9 10">
    <name type="scientific">Paraburkholderia ribeironis</name>
    <dbReference type="NCBI Taxonomy" id="1247936"/>
    <lineage>
        <taxon>Bacteria</taxon>
        <taxon>Pseudomonadati</taxon>
        <taxon>Pseudomonadota</taxon>
        <taxon>Betaproteobacteria</taxon>
        <taxon>Burkholderiales</taxon>
        <taxon>Burkholderiaceae</taxon>
        <taxon>Paraburkholderia</taxon>
    </lineage>
</organism>
<evidence type="ECO:0000256" key="7">
    <source>
        <dbReference type="SAM" id="Phobius"/>
    </source>
</evidence>
<evidence type="ECO:0000256" key="1">
    <source>
        <dbReference type="ARBA" id="ARBA00004141"/>
    </source>
</evidence>
<dbReference type="PANTHER" id="PTHR31272:SF9">
    <property type="entry name" value="BLL1027 PROTEIN"/>
    <property type="match status" value="1"/>
</dbReference>
<comment type="subcellular location">
    <subcellularLocation>
        <location evidence="1">Membrane</location>
        <topology evidence="1">Multi-pass membrane protein</topology>
    </subcellularLocation>
</comment>
<keyword evidence="10" id="KW-1185">Reference proteome</keyword>
<dbReference type="InterPro" id="IPR051790">
    <property type="entry name" value="Cytochrome_c-biogenesis_DsbD"/>
</dbReference>
<dbReference type="PANTHER" id="PTHR31272">
    <property type="entry name" value="CYTOCHROME C-TYPE BIOGENESIS PROTEIN HI_1454-RELATED"/>
    <property type="match status" value="1"/>
</dbReference>
<keyword evidence="3 7" id="KW-0812">Transmembrane</keyword>
<dbReference type="OrthoDB" id="9811352at2"/>
<dbReference type="Pfam" id="PF02683">
    <property type="entry name" value="DsbD_TM"/>
    <property type="match status" value="1"/>
</dbReference>
<sequence>MTFGLGAYGLSFAAGALTTLSPCVLSLAPILVASALSIHRMAVVALALGLGASFSAMGIFLATLGASFGFDDRAFRTVAALLMILFGLTMLSARLQTMFSRATAHFGSAGQKWLSKVKGETLPGQFVIGLLVGVVWTPCVGPTLGAATTLASEGRNLVDVALLMIVFGIGAALPLVILGALSRASMTRWLGGLGSAARFGKAVFGAFFVAFGTLALSGLDKVLETAILSASPSWLIAFTTAL</sequence>
<proteinExistence type="inferred from homology"/>
<evidence type="ECO:0000313" key="9">
    <source>
        <dbReference type="EMBL" id="SIT45702.1"/>
    </source>
</evidence>
<keyword evidence="6 7" id="KW-0472">Membrane</keyword>
<comment type="similarity">
    <text evidence="2">Belongs to the DsbD family.</text>
</comment>
<keyword evidence="5 7" id="KW-1133">Transmembrane helix</keyword>
<accession>A0A1N7SED6</accession>
<evidence type="ECO:0000313" key="10">
    <source>
        <dbReference type="Proteomes" id="UP000187012"/>
    </source>
</evidence>
<evidence type="ECO:0000256" key="5">
    <source>
        <dbReference type="ARBA" id="ARBA00022989"/>
    </source>
</evidence>
<protein>
    <submittedName>
        <fullName evidence="9">Cytochrome c biogenesis protein</fullName>
    </submittedName>
</protein>
<evidence type="ECO:0000256" key="4">
    <source>
        <dbReference type="ARBA" id="ARBA00022748"/>
    </source>
</evidence>
<feature type="domain" description="Cytochrome C biogenesis protein transmembrane" evidence="8">
    <location>
        <begin position="10"/>
        <end position="213"/>
    </location>
</feature>
<dbReference type="Proteomes" id="UP000187012">
    <property type="component" value="Unassembled WGS sequence"/>
</dbReference>
<dbReference type="AlphaFoldDB" id="A0A1N7SED6"/>
<gene>
    <name evidence="9" type="ORF">BN2475_580057</name>
</gene>
<evidence type="ECO:0000256" key="6">
    <source>
        <dbReference type="ARBA" id="ARBA00023136"/>
    </source>
</evidence>
<feature type="transmembrane region" description="Helical" evidence="7">
    <location>
        <begin position="12"/>
        <end position="36"/>
    </location>
</feature>
<name>A0A1N7SED6_9BURK</name>
<dbReference type="InterPro" id="IPR003834">
    <property type="entry name" value="Cyt_c_assmbl_TM_dom"/>
</dbReference>